<dbReference type="InterPro" id="IPR036388">
    <property type="entry name" value="WH-like_DNA-bd_sf"/>
</dbReference>
<evidence type="ECO:0000313" key="6">
    <source>
        <dbReference type="EMBL" id="MBL0425693.1"/>
    </source>
</evidence>
<dbReference type="InterPro" id="IPR000847">
    <property type="entry name" value="LysR_HTH_N"/>
</dbReference>
<dbReference type="RefSeq" id="WP_201689500.1">
    <property type="nucleotide sequence ID" value="NZ_JAEQND010000005.1"/>
</dbReference>
<keyword evidence="2" id="KW-0805">Transcription regulation</keyword>
<dbReference type="Pfam" id="PF00126">
    <property type="entry name" value="HTH_1"/>
    <property type="match status" value="1"/>
</dbReference>
<dbReference type="Pfam" id="PF03466">
    <property type="entry name" value="LysR_substrate"/>
    <property type="match status" value="1"/>
</dbReference>
<dbReference type="Gene3D" id="1.10.10.10">
    <property type="entry name" value="Winged helix-like DNA-binding domain superfamily/Winged helix DNA-binding domain"/>
    <property type="match status" value="1"/>
</dbReference>
<dbReference type="SUPFAM" id="SSF53850">
    <property type="entry name" value="Periplasmic binding protein-like II"/>
    <property type="match status" value="1"/>
</dbReference>
<accession>A0ABS1JN51</accession>
<dbReference type="InterPro" id="IPR036390">
    <property type="entry name" value="WH_DNA-bd_sf"/>
</dbReference>
<dbReference type="Proteomes" id="UP000622707">
    <property type="component" value="Unassembled WGS sequence"/>
</dbReference>
<sequence length="296" mass="32286">MNWDDFDAFCQVVDHGGFSAAARALERPKSSLSASVARLEAALNARLLERTTRQLRLTEAGESLYRDMARPFAQLRERALDALAQGEAVQGTLRIAAPYEFGAHHLAPVACRVMQEHPQLKIHLDVEHARVALFERHYDIVFSAIEHGFAPATVVTRRMYSLERGVFAAPALLEERPAPALPEELGALPLLAGAEDQEWSFTDAAGASAVVDVRNPRLRSGNAEVRLRAAISGLGVARITATFCAQAVARGELVPLLAGWHCEPLKIHALLPGRRLVAAKVRVFLDRLEQEASGAL</sequence>
<organism evidence="6 7">
    <name type="scientific">Ramlibacter alkalitolerans</name>
    <dbReference type="NCBI Taxonomy" id="2039631"/>
    <lineage>
        <taxon>Bacteria</taxon>
        <taxon>Pseudomonadati</taxon>
        <taxon>Pseudomonadota</taxon>
        <taxon>Betaproteobacteria</taxon>
        <taxon>Burkholderiales</taxon>
        <taxon>Comamonadaceae</taxon>
        <taxon>Ramlibacter</taxon>
    </lineage>
</organism>
<dbReference type="PANTHER" id="PTHR30537:SF5">
    <property type="entry name" value="HTH-TYPE TRANSCRIPTIONAL ACTIVATOR TTDR-RELATED"/>
    <property type="match status" value="1"/>
</dbReference>
<evidence type="ECO:0000256" key="2">
    <source>
        <dbReference type="ARBA" id="ARBA00023015"/>
    </source>
</evidence>
<proteinExistence type="inferred from homology"/>
<keyword evidence="7" id="KW-1185">Reference proteome</keyword>
<dbReference type="InterPro" id="IPR005119">
    <property type="entry name" value="LysR_subst-bd"/>
</dbReference>
<dbReference type="InterPro" id="IPR058163">
    <property type="entry name" value="LysR-type_TF_proteobact-type"/>
</dbReference>
<gene>
    <name evidence="6" type="ORF">JI746_11295</name>
</gene>
<protein>
    <submittedName>
        <fullName evidence="6">LysR family transcriptional regulator</fullName>
    </submittedName>
</protein>
<evidence type="ECO:0000313" key="7">
    <source>
        <dbReference type="Proteomes" id="UP000622707"/>
    </source>
</evidence>
<comment type="similarity">
    <text evidence="1">Belongs to the LysR transcriptional regulatory family.</text>
</comment>
<dbReference type="SUPFAM" id="SSF46785">
    <property type="entry name" value="Winged helix' DNA-binding domain"/>
    <property type="match status" value="1"/>
</dbReference>
<keyword evidence="3" id="KW-0238">DNA-binding</keyword>
<comment type="caution">
    <text evidence="6">The sequence shown here is derived from an EMBL/GenBank/DDBJ whole genome shotgun (WGS) entry which is preliminary data.</text>
</comment>
<dbReference type="Gene3D" id="3.40.190.290">
    <property type="match status" value="1"/>
</dbReference>
<feature type="domain" description="HTH lysR-type" evidence="5">
    <location>
        <begin position="1"/>
        <end position="58"/>
    </location>
</feature>
<keyword evidence="4" id="KW-0804">Transcription</keyword>
<dbReference type="PANTHER" id="PTHR30537">
    <property type="entry name" value="HTH-TYPE TRANSCRIPTIONAL REGULATOR"/>
    <property type="match status" value="1"/>
</dbReference>
<evidence type="ECO:0000256" key="1">
    <source>
        <dbReference type="ARBA" id="ARBA00009437"/>
    </source>
</evidence>
<reference evidence="6 7" key="1">
    <citation type="journal article" date="2017" name="Int. J. Syst. Evol. Microbiol.">
        <title>Ramlibacter alkalitolerans sp. nov., alkali-tolerant bacterium isolated from soil of ginseng.</title>
        <authorList>
            <person name="Lee D.H."/>
            <person name="Cha C.J."/>
        </authorList>
    </citation>
    <scope>NUCLEOTIDE SEQUENCE [LARGE SCALE GENOMIC DNA]</scope>
    <source>
        <strain evidence="6 7">KACC 19305</strain>
    </source>
</reference>
<dbReference type="CDD" id="cd08422">
    <property type="entry name" value="PBP2_CrgA_like"/>
    <property type="match status" value="1"/>
</dbReference>
<evidence type="ECO:0000259" key="5">
    <source>
        <dbReference type="PROSITE" id="PS50931"/>
    </source>
</evidence>
<evidence type="ECO:0000256" key="3">
    <source>
        <dbReference type="ARBA" id="ARBA00023125"/>
    </source>
</evidence>
<dbReference type="EMBL" id="JAEQND010000005">
    <property type="protein sequence ID" value="MBL0425693.1"/>
    <property type="molecule type" value="Genomic_DNA"/>
</dbReference>
<dbReference type="PROSITE" id="PS50931">
    <property type="entry name" value="HTH_LYSR"/>
    <property type="match status" value="1"/>
</dbReference>
<evidence type="ECO:0000256" key="4">
    <source>
        <dbReference type="ARBA" id="ARBA00023163"/>
    </source>
</evidence>
<name>A0ABS1JN51_9BURK</name>